<organism evidence="6 7">
    <name type="scientific">Nocardia brasiliensis (strain ATCC 700358 / HUJEG-1)</name>
    <dbReference type="NCBI Taxonomy" id="1133849"/>
    <lineage>
        <taxon>Bacteria</taxon>
        <taxon>Bacillati</taxon>
        <taxon>Actinomycetota</taxon>
        <taxon>Actinomycetes</taxon>
        <taxon>Mycobacteriales</taxon>
        <taxon>Nocardiaceae</taxon>
        <taxon>Nocardia</taxon>
    </lineage>
</organism>
<dbReference type="HOGENOM" id="CLU_016043_6_0_11"/>
<comment type="similarity">
    <text evidence="1">Belongs to the peptidase C40 family.</text>
</comment>
<keyword evidence="7" id="KW-1185">Reference proteome</keyword>
<evidence type="ECO:0000256" key="1">
    <source>
        <dbReference type="ARBA" id="ARBA00007074"/>
    </source>
</evidence>
<evidence type="ECO:0000256" key="3">
    <source>
        <dbReference type="ARBA" id="ARBA00022801"/>
    </source>
</evidence>
<evidence type="ECO:0000256" key="2">
    <source>
        <dbReference type="ARBA" id="ARBA00022670"/>
    </source>
</evidence>
<name>K0EQZ2_NOCB7</name>
<dbReference type="RefSeq" id="WP_014982269.1">
    <property type="nucleotide sequence ID" value="NC_018681.1"/>
</dbReference>
<dbReference type="KEGG" id="nbr:O3I_007255"/>
<dbReference type="GO" id="GO:0008234">
    <property type="term" value="F:cysteine-type peptidase activity"/>
    <property type="evidence" value="ECO:0007669"/>
    <property type="project" value="UniProtKB-KW"/>
</dbReference>
<dbReference type="GO" id="GO:0006508">
    <property type="term" value="P:proteolysis"/>
    <property type="evidence" value="ECO:0007669"/>
    <property type="project" value="UniProtKB-KW"/>
</dbReference>
<dbReference type="eggNOG" id="COG0791">
    <property type="taxonomic scope" value="Bacteria"/>
</dbReference>
<sequence length="179" mass="18141">MKSIDIARVERGGRRLVVTVLIATAAVGSLFGAAAPAQARPQSGEAGAVEEPAENKLAAGHGIAPSAIAERAFAAAWTKLGSPYRWGGTGPDAFDCSGLVVWAYRLAGREVPRTSGDQLAAGTPVAQADLRLGDLVSFNGGGHSGLYAGDGNVIHAGTESTGVTIAPISSMPFAGARRF</sequence>
<dbReference type="STRING" id="1133849.O3I_007255"/>
<dbReference type="PANTHER" id="PTHR47359">
    <property type="entry name" value="PEPTIDOGLYCAN DL-ENDOPEPTIDASE CWLO"/>
    <property type="match status" value="1"/>
</dbReference>
<dbReference type="AlphaFoldDB" id="K0EQZ2"/>
<dbReference type="Proteomes" id="UP000006304">
    <property type="component" value="Chromosome"/>
</dbReference>
<evidence type="ECO:0000313" key="7">
    <source>
        <dbReference type="Proteomes" id="UP000006304"/>
    </source>
</evidence>
<proteinExistence type="inferred from homology"/>
<dbReference type="Pfam" id="PF00877">
    <property type="entry name" value="NLPC_P60"/>
    <property type="match status" value="1"/>
</dbReference>
<keyword evidence="2" id="KW-0645">Protease</keyword>
<gene>
    <name evidence="6" type="ORF">O3I_007255</name>
</gene>
<evidence type="ECO:0000313" key="6">
    <source>
        <dbReference type="EMBL" id="AFT99413.1"/>
    </source>
</evidence>
<dbReference type="PROSITE" id="PS51935">
    <property type="entry name" value="NLPC_P60"/>
    <property type="match status" value="1"/>
</dbReference>
<dbReference type="PANTHER" id="PTHR47359:SF3">
    <property type="entry name" value="NLP_P60 DOMAIN-CONTAINING PROTEIN-RELATED"/>
    <property type="match status" value="1"/>
</dbReference>
<dbReference type="EMBL" id="CP003876">
    <property type="protein sequence ID" value="AFT99413.1"/>
    <property type="molecule type" value="Genomic_DNA"/>
</dbReference>
<reference evidence="6 7" key="1">
    <citation type="journal article" date="2012" name="J. Bacteriol.">
        <title>Complete genome sequence of Nocardia brasiliensis HUJEG-1.</title>
        <authorList>
            <person name="Vera-Cabrera L."/>
            <person name="Ortiz-Lopez R."/>
            <person name="Elizondo-Gonzalez R."/>
            <person name="Perez-Maya A.A."/>
            <person name="Ocampo-Candiani J."/>
        </authorList>
    </citation>
    <scope>NUCLEOTIDE SEQUENCE [LARGE SCALE GENOMIC DNA]</scope>
    <source>
        <strain evidence="7">ATCC 700358</strain>
    </source>
</reference>
<protein>
    <submittedName>
        <fullName evidence="6">Putative peptidase, Protein p60 (Invasion-associated protein)</fullName>
    </submittedName>
</protein>
<dbReference type="InterPro" id="IPR051794">
    <property type="entry name" value="PG_Endopeptidase_C40"/>
</dbReference>
<keyword evidence="3" id="KW-0378">Hydrolase</keyword>
<accession>K0EQZ2</accession>
<dbReference type="InterPro" id="IPR000064">
    <property type="entry name" value="NLP_P60_dom"/>
</dbReference>
<keyword evidence="4" id="KW-0788">Thiol protease</keyword>
<dbReference type="Gene3D" id="3.90.1720.10">
    <property type="entry name" value="endopeptidase domain like (from Nostoc punctiforme)"/>
    <property type="match status" value="1"/>
</dbReference>
<evidence type="ECO:0000259" key="5">
    <source>
        <dbReference type="PROSITE" id="PS51935"/>
    </source>
</evidence>
<feature type="domain" description="NlpC/P60" evidence="5">
    <location>
        <begin position="66"/>
        <end position="179"/>
    </location>
</feature>
<dbReference type="SUPFAM" id="SSF54001">
    <property type="entry name" value="Cysteine proteinases"/>
    <property type="match status" value="1"/>
</dbReference>
<dbReference type="InterPro" id="IPR038765">
    <property type="entry name" value="Papain-like_cys_pep_sf"/>
</dbReference>
<evidence type="ECO:0000256" key="4">
    <source>
        <dbReference type="ARBA" id="ARBA00022807"/>
    </source>
</evidence>